<evidence type="ECO:0000313" key="7">
    <source>
        <dbReference type="EMBL" id="CAI5445911.1"/>
    </source>
</evidence>
<evidence type="ECO:0000256" key="3">
    <source>
        <dbReference type="ARBA" id="ARBA00022989"/>
    </source>
</evidence>
<dbReference type="Pfam" id="PF00083">
    <property type="entry name" value="Sugar_tr"/>
    <property type="match status" value="1"/>
</dbReference>
<keyword evidence="3 5" id="KW-1133">Transmembrane helix</keyword>
<protein>
    <recommendedName>
        <fullName evidence="6">Major facilitator superfamily (MFS) profile domain-containing protein</fullName>
    </recommendedName>
</protein>
<feature type="transmembrane region" description="Helical" evidence="5">
    <location>
        <begin position="428"/>
        <end position="452"/>
    </location>
</feature>
<dbReference type="CDD" id="cd17317">
    <property type="entry name" value="MFS_SLC22"/>
    <property type="match status" value="1"/>
</dbReference>
<dbReference type="OrthoDB" id="3936150at2759"/>
<feature type="transmembrane region" description="Helical" evidence="5">
    <location>
        <begin position="403"/>
        <end position="422"/>
    </location>
</feature>
<feature type="transmembrane region" description="Helical" evidence="5">
    <location>
        <begin position="205"/>
        <end position="223"/>
    </location>
</feature>
<evidence type="ECO:0000256" key="1">
    <source>
        <dbReference type="ARBA" id="ARBA00004141"/>
    </source>
</evidence>
<dbReference type="InterPro" id="IPR036259">
    <property type="entry name" value="MFS_trans_sf"/>
</dbReference>
<dbReference type="Gene3D" id="1.20.1250.20">
    <property type="entry name" value="MFS general substrate transporter like domains"/>
    <property type="match status" value="1"/>
</dbReference>
<dbReference type="GO" id="GO:0022857">
    <property type="term" value="F:transmembrane transporter activity"/>
    <property type="evidence" value="ECO:0007669"/>
    <property type="project" value="InterPro"/>
</dbReference>
<dbReference type="PROSITE" id="PS00216">
    <property type="entry name" value="SUGAR_TRANSPORT_1"/>
    <property type="match status" value="1"/>
</dbReference>
<evidence type="ECO:0000256" key="2">
    <source>
        <dbReference type="ARBA" id="ARBA00022692"/>
    </source>
</evidence>
<comment type="caution">
    <text evidence="7">The sequence shown here is derived from an EMBL/GenBank/DDBJ whole genome shotgun (WGS) entry which is preliminary data.</text>
</comment>
<keyword evidence="8" id="KW-1185">Reference proteome</keyword>
<evidence type="ECO:0000256" key="5">
    <source>
        <dbReference type="SAM" id="Phobius"/>
    </source>
</evidence>
<dbReference type="PANTHER" id="PTHR24064">
    <property type="entry name" value="SOLUTE CARRIER FAMILY 22 MEMBER"/>
    <property type="match status" value="1"/>
</dbReference>
<dbReference type="InterPro" id="IPR005828">
    <property type="entry name" value="MFS_sugar_transport-like"/>
</dbReference>
<dbReference type="SUPFAM" id="SSF103473">
    <property type="entry name" value="MFS general substrate transporter"/>
    <property type="match status" value="1"/>
</dbReference>
<dbReference type="AlphaFoldDB" id="A0A9P1IKT1"/>
<feature type="transmembrane region" description="Helical" evidence="5">
    <location>
        <begin position="494"/>
        <end position="515"/>
    </location>
</feature>
<proteinExistence type="predicted"/>
<feature type="transmembrane region" description="Helical" evidence="5">
    <location>
        <begin position="464"/>
        <end position="488"/>
    </location>
</feature>
<comment type="subcellular location">
    <subcellularLocation>
        <location evidence="1">Membrane</location>
        <topology evidence="1">Multi-pass membrane protein</topology>
    </subcellularLocation>
</comment>
<feature type="domain" description="Major facilitator superfamily (MFS) profile" evidence="6">
    <location>
        <begin position="72"/>
        <end position="519"/>
    </location>
</feature>
<evidence type="ECO:0000256" key="4">
    <source>
        <dbReference type="ARBA" id="ARBA00023136"/>
    </source>
</evidence>
<feature type="transmembrane region" description="Helical" evidence="5">
    <location>
        <begin position="175"/>
        <end position="199"/>
    </location>
</feature>
<dbReference type="Proteomes" id="UP001152747">
    <property type="component" value="Unassembled WGS sequence"/>
</dbReference>
<feature type="transmembrane region" description="Helical" evidence="5">
    <location>
        <begin position="346"/>
        <end position="363"/>
    </location>
</feature>
<gene>
    <name evidence="7" type="ORF">CAMP_LOCUS8548</name>
</gene>
<accession>A0A9P1IKT1</accession>
<keyword evidence="2 5" id="KW-0812">Transmembrane</keyword>
<organism evidence="7 8">
    <name type="scientific">Caenorhabditis angaria</name>
    <dbReference type="NCBI Taxonomy" id="860376"/>
    <lineage>
        <taxon>Eukaryota</taxon>
        <taxon>Metazoa</taxon>
        <taxon>Ecdysozoa</taxon>
        <taxon>Nematoda</taxon>
        <taxon>Chromadorea</taxon>
        <taxon>Rhabditida</taxon>
        <taxon>Rhabditina</taxon>
        <taxon>Rhabditomorpha</taxon>
        <taxon>Rhabditoidea</taxon>
        <taxon>Rhabditidae</taxon>
        <taxon>Peloderinae</taxon>
        <taxon>Caenorhabditis</taxon>
    </lineage>
</organism>
<keyword evidence="4 5" id="KW-0472">Membrane</keyword>
<sequence length="553" mass="62453">MSDSNSQGVVIGKMKFDDFLFKNLGEIGKFQIIQLIFVCIPMVLVSSDGLSWTFASLETPFRCKVPEEGNNKIYKNEYLNFTKCYDRKTEERKNIEDWNKEGITCEYSEKCWLDGEKCEEYVFDHSYISYTATEKWGIVCDHKWIKALIQAVYYIGQLIGSYLFGIIGDKFGRKVALYIALTLQIPFCFLIVFSPWWIVYGIGRFMIGFSHAGVYLLANVAGLETFGPKYRRMAGVAIGMFSAIGQIALGVIAIFVTNYAHLHLILAIPTLIFISYWWLVPESLRWLVSKQYYEKADKVLRKAAKINGKEIPDEWWDDLDKSNSEEKCENLTTADLFRTKEVRKRTLVLFFVWPTISMVYYGISMKADVLGGDIYMNFIISSAIEVPAILLVALLSDRLGRRLLVAGNLFISGIALMLNLIIDKNVGFVIAVIQMAIAKGSITTAFATLLIYSPELYPTIIRNTATGLSATIARTGAILASFISMWIVERYGKIYMIIPFGTCAIIASILTFVFLPETMGKPLADTMADIENNQEYEKLSNSEETEPSSVSSK</sequence>
<feature type="transmembrane region" description="Helical" evidence="5">
    <location>
        <begin position="375"/>
        <end position="396"/>
    </location>
</feature>
<dbReference type="InterPro" id="IPR005829">
    <property type="entry name" value="Sugar_transporter_CS"/>
</dbReference>
<feature type="transmembrane region" description="Helical" evidence="5">
    <location>
        <begin position="235"/>
        <end position="256"/>
    </location>
</feature>
<feature type="transmembrane region" description="Helical" evidence="5">
    <location>
        <begin position="151"/>
        <end position="168"/>
    </location>
</feature>
<dbReference type="EMBL" id="CANHGI010000003">
    <property type="protein sequence ID" value="CAI5445911.1"/>
    <property type="molecule type" value="Genomic_DNA"/>
</dbReference>
<feature type="transmembrane region" description="Helical" evidence="5">
    <location>
        <begin position="262"/>
        <end position="280"/>
    </location>
</feature>
<name>A0A9P1IKT1_9PELO</name>
<evidence type="ECO:0000259" key="6">
    <source>
        <dbReference type="PROSITE" id="PS50850"/>
    </source>
</evidence>
<dbReference type="PROSITE" id="PS50850">
    <property type="entry name" value="MFS"/>
    <property type="match status" value="1"/>
</dbReference>
<dbReference type="GO" id="GO:0016020">
    <property type="term" value="C:membrane"/>
    <property type="evidence" value="ECO:0007669"/>
    <property type="project" value="UniProtKB-SubCell"/>
</dbReference>
<evidence type="ECO:0000313" key="8">
    <source>
        <dbReference type="Proteomes" id="UP001152747"/>
    </source>
</evidence>
<reference evidence="7" key="1">
    <citation type="submission" date="2022-11" db="EMBL/GenBank/DDBJ databases">
        <authorList>
            <person name="Kikuchi T."/>
        </authorList>
    </citation>
    <scope>NUCLEOTIDE SEQUENCE</scope>
    <source>
        <strain evidence="7">PS1010</strain>
    </source>
</reference>
<dbReference type="InterPro" id="IPR020846">
    <property type="entry name" value="MFS_dom"/>
</dbReference>